<reference evidence="7" key="2">
    <citation type="submission" date="2024-10" db="UniProtKB">
        <authorList>
            <consortium name="EnsemblProtists"/>
        </authorList>
    </citation>
    <scope>IDENTIFICATION</scope>
</reference>
<dbReference type="Gene3D" id="3.50.50.60">
    <property type="entry name" value="FAD/NAD(P)-binding domain"/>
    <property type="match status" value="1"/>
</dbReference>
<keyword evidence="4" id="KW-0862">Zinc</keyword>
<dbReference type="PANTHER" id="PTHR10742:SF386">
    <property type="entry name" value="LYSINE-SPECIFIC HISTONE DEMETHYLASE 1A"/>
    <property type="match status" value="1"/>
</dbReference>
<evidence type="ECO:0000256" key="5">
    <source>
        <dbReference type="ARBA" id="ARBA00023002"/>
    </source>
</evidence>
<dbReference type="Pfam" id="PF01593">
    <property type="entry name" value="Amino_oxidase"/>
    <property type="match status" value="1"/>
</dbReference>
<dbReference type="PROSITE" id="PS51050">
    <property type="entry name" value="ZF_CW"/>
    <property type="match status" value="1"/>
</dbReference>
<dbReference type="InterPro" id="IPR050281">
    <property type="entry name" value="Flavin_monoamine_oxidase"/>
</dbReference>
<comment type="similarity">
    <text evidence="1">Belongs to the flavin monoamine oxidase family.</text>
</comment>
<evidence type="ECO:0000256" key="3">
    <source>
        <dbReference type="ARBA" id="ARBA00022771"/>
    </source>
</evidence>
<dbReference type="Gene3D" id="3.30.40.100">
    <property type="match status" value="1"/>
</dbReference>
<keyword evidence="5" id="KW-0560">Oxidoreductase</keyword>
<evidence type="ECO:0000256" key="1">
    <source>
        <dbReference type="ARBA" id="ARBA00005995"/>
    </source>
</evidence>
<dbReference type="STRING" id="2903.R1EMH9"/>
<dbReference type="Gene3D" id="3.90.660.10">
    <property type="match status" value="1"/>
</dbReference>
<evidence type="ECO:0000259" key="6">
    <source>
        <dbReference type="PROSITE" id="PS51050"/>
    </source>
</evidence>
<dbReference type="EnsemblProtists" id="EOD24176">
    <property type="protein sequence ID" value="EOD24176"/>
    <property type="gene ID" value="EMIHUDRAFT_238920"/>
</dbReference>
<dbReference type="GeneID" id="17269721"/>
<name>A0A0D3JKZ1_EMIH1</name>
<dbReference type="InterPro" id="IPR036188">
    <property type="entry name" value="FAD/NAD-bd_sf"/>
</dbReference>
<dbReference type="AlphaFoldDB" id="A0A0D3JKZ1"/>
<evidence type="ECO:0000256" key="4">
    <source>
        <dbReference type="ARBA" id="ARBA00022833"/>
    </source>
</evidence>
<keyword evidence="3" id="KW-0863">Zinc-finger</keyword>
<dbReference type="SUPFAM" id="SSF51905">
    <property type="entry name" value="FAD/NAD(P)-binding domain"/>
    <property type="match status" value="1"/>
</dbReference>
<accession>A0A0D3JKZ1</accession>
<keyword evidence="8" id="KW-1185">Reference proteome</keyword>
<dbReference type="Pfam" id="PF07496">
    <property type="entry name" value="zf-CW"/>
    <property type="match status" value="1"/>
</dbReference>
<dbReference type="Proteomes" id="UP000013827">
    <property type="component" value="Unassembled WGS sequence"/>
</dbReference>
<dbReference type="eggNOG" id="KOG0029">
    <property type="taxonomic scope" value="Eukaryota"/>
</dbReference>
<dbReference type="InterPro" id="IPR011124">
    <property type="entry name" value="Znf_CW"/>
</dbReference>
<protein>
    <recommendedName>
        <fullName evidence="6">CW-type domain-containing protein</fullName>
    </recommendedName>
</protein>
<organism evidence="7 8">
    <name type="scientific">Emiliania huxleyi (strain CCMP1516)</name>
    <dbReference type="NCBI Taxonomy" id="280463"/>
    <lineage>
        <taxon>Eukaryota</taxon>
        <taxon>Haptista</taxon>
        <taxon>Haptophyta</taxon>
        <taxon>Prymnesiophyceae</taxon>
        <taxon>Isochrysidales</taxon>
        <taxon>Noelaerhabdaceae</taxon>
        <taxon>Emiliania</taxon>
    </lineage>
</organism>
<evidence type="ECO:0000256" key="2">
    <source>
        <dbReference type="ARBA" id="ARBA00022723"/>
    </source>
</evidence>
<proteinExistence type="inferred from homology"/>
<reference evidence="8" key="1">
    <citation type="journal article" date="2013" name="Nature">
        <title>Pan genome of the phytoplankton Emiliania underpins its global distribution.</title>
        <authorList>
            <person name="Read B.A."/>
            <person name="Kegel J."/>
            <person name="Klute M.J."/>
            <person name="Kuo A."/>
            <person name="Lefebvre S.C."/>
            <person name="Maumus F."/>
            <person name="Mayer C."/>
            <person name="Miller J."/>
            <person name="Monier A."/>
            <person name="Salamov A."/>
            <person name="Young J."/>
            <person name="Aguilar M."/>
            <person name="Claverie J.M."/>
            <person name="Frickenhaus S."/>
            <person name="Gonzalez K."/>
            <person name="Herman E.K."/>
            <person name="Lin Y.C."/>
            <person name="Napier J."/>
            <person name="Ogata H."/>
            <person name="Sarno A.F."/>
            <person name="Shmutz J."/>
            <person name="Schroeder D."/>
            <person name="de Vargas C."/>
            <person name="Verret F."/>
            <person name="von Dassow P."/>
            <person name="Valentin K."/>
            <person name="Van de Peer Y."/>
            <person name="Wheeler G."/>
            <person name="Dacks J.B."/>
            <person name="Delwiche C.F."/>
            <person name="Dyhrman S.T."/>
            <person name="Glockner G."/>
            <person name="John U."/>
            <person name="Richards T."/>
            <person name="Worden A.Z."/>
            <person name="Zhang X."/>
            <person name="Grigoriev I.V."/>
            <person name="Allen A.E."/>
            <person name="Bidle K."/>
            <person name="Borodovsky M."/>
            <person name="Bowler C."/>
            <person name="Brownlee C."/>
            <person name="Cock J.M."/>
            <person name="Elias M."/>
            <person name="Gladyshev V.N."/>
            <person name="Groth M."/>
            <person name="Guda C."/>
            <person name="Hadaegh A."/>
            <person name="Iglesias-Rodriguez M.D."/>
            <person name="Jenkins J."/>
            <person name="Jones B.M."/>
            <person name="Lawson T."/>
            <person name="Leese F."/>
            <person name="Lindquist E."/>
            <person name="Lobanov A."/>
            <person name="Lomsadze A."/>
            <person name="Malik S.B."/>
            <person name="Marsh M.E."/>
            <person name="Mackinder L."/>
            <person name="Mock T."/>
            <person name="Mueller-Roeber B."/>
            <person name="Pagarete A."/>
            <person name="Parker M."/>
            <person name="Probert I."/>
            <person name="Quesneville H."/>
            <person name="Raines C."/>
            <person name="Rensing S.A."/>
            <person name="Riano-Pachon D.M."/>
            <person name="Richier S."/>
            <person name="Rokitta S."/>
            <person name="Shiraiwa Y."/>
            <person name="Soanes D.M."/>
            <person name="van der Giezen M."/>
            <person name="Wahlund T.M."/>
            <person name="Williams B."/>
            <person name="Wilson W."/>
            <person name="Wolfe G."/>
            <person name="Wurch L.L."/>
        </authorList>
    </citation>
    <scope>NUCLEOTIDE SEQUENCE</scope>
</reference>
<keyword evidence="2" id="KW-0479">Metal-binding</keyword>
<dbReference type="GO" id="GO:0008270">
    <property type="term" value="F:zinc ion binding"/>
    <property type="evidence" value="ECO:0007669"/>
    <property type="project" value="UniProtKB-KW"/>
</dbReference>
<evidence type="ECO:0000313" key="7">
    <source>
        <dbReference type="EnsemblProtists" id="EOD24176"/>
    </source>
</evidence>
<dbReference type="PaxDb" id="2903-EOD24176"/>
<dbReference type="GO" id="GO:0016491">
    <property type="term" value="F:oxidoreductase activity"/>
    <property type="evidence" value="ECO:0007669"/>
    <property type="project" value="UniProtKB-KW"/>
</dbReference>
<sequence>MATRPGARRRGELTGKGEKGERARITWLACDLCDKWRRVGLAKSSAVPDRWTCAENGDARYASCDIDRLLGLADTPDKPCPAAAAAVARPADEVPGRGASLGEVLEGLVAASDASPEEARAVQWHLARAVQWHLANLEYGCAASLGNVSLAWWDQANQLIEFAPLASSSHLVHDDEHTLTGDHAVVSDGFGRMVGRGLAAYSEVLLQREVSLVEHGDWGARVHTKAGGEGLVADAVLVTVPLGVLKAKT</sequence>
<dbReference type="RefSeq" id="XP_005776605.1">
    <property type="nucleotide sequence ID" value="XM_005776548.1"/>
</dbReference>
<dbReference type="PANTHER" id="PTHR10742">
    <property type="entry name" value="FLAVIN MONOAMINE OXIDASE"/>
    <property type="match status" value="1"/>
</dbReference>
<feature type="domain" description="CW-type" evidence="6">
    <location>
        <begin position="21"/>
        <end position="72"/>
    </location>
</feature>
<evidence type="ECO:0000313" key="8">
    <source>
        <dbReference type="Proteomes" id="UP000013827"/>
    </source>
</evidence>
<dbReference type="HOGENOM" id="CLU_1117434_0_0_1"/>
<dbReference type="KEGG" id="ehx:EMIHUDRAFT_238920"/>
<dbReference type="InterPro" id="IPR002937">
    <property type="entry name" value="Amino_oxidase"/>
</dbReference>